<dbReference type="InterPro" id="IPR026204">
    <property type="entry name" value="GRIPAP1"/>
</dbReference>
<dbReference type="Ensembl" id="ENSSSCT00000050347.2">
    <property type="protein sequence ID" value="ENSSSCP00000042176.1"/>
    <property type="gene ID" value="ENSSSCG00000021106.4"/>
</dbReference>
<feature type="compositionally biased region" description="Low complexity" evidence="2">
    <location>
        <begin position="666"/>
        <end position="675"/>
    </location>
</feature>
<accession>A0A287ADX7</accession>
<reference evidence="3" key="3">
    <citation type="submission" date="2025-08" db="UniProtKB">
        <authorList>
            <consortium name="Ensembl"/>
        </authorList>
    </citation>
    <scope>IDENTIFICATION</scope>
</reference>
<name>A0A287ADX7_PIG</name>
<feature type="compositionally biased region" description="Pro residues" evidence="2">
    <location>
        <begin position="176"/>
        <end position="185"/>
    </location>
</feature>
<gene>
    <name evidence="3 5" type="primary">GRIPAP1</name>
</gene>
<dbReference type="Bgee" id="ENSSSCG00000021106">
    <property type="expression patterns" value="Expressed in prefrontal cortex and 45 other cell types or tissues"/>
</dbReference>
<dbReference type="Proteomes" id="UP000008227">
    <property type="component" value="Chromosome X"/>
</dbReference>
<dbReference type="GeneTree" id="ENSGT00720000108868"/>
<reference evidence="3" key="4">
    <citation type="submission" date="2025-09" db="UniProtKB">
        <authorList>
            <consortium name="Ensembl"/>
        </authorList>
    </citation>
    <scope>IDENTIFICATION</scope>
</reference>
<evidence type="ECO:0000313" key="4">
    <source>
        <dbReference type="Proteomes" id="UP000008227"/>
    </source>
</evidence>
<reference evidence="4" key="1">
    <citation type="submission" date="2009-11" db="EMBL/GenBank/DDBJ databases">
        <authorList>
            <consortium name="Porcine genome sequencing project"/>
        </authorList>
    </citation>
    <scope>NUCLEOTIDE SEQUENCE [LARGE SCALE GENOMIC DNA]</scope>
    <source>
        <strain evidence="4">Duroc</strain>
    </source>
</reference>
<feature type="coiled-coil region" evidence="1">
    <location>
        <begin position="68"/>
        <end position="157"/>
    </location>
</feature>
<dbReference type="VGNC" id="VGNC:88692">
    <property type="gene designation" value="GRIPAP1"/>
</dbReference>
<evidence type="ECO:0007829" key="6">
    <source>
        <dbReference type="PeptideAtlas" id="A0A287ADX7"/>
    </source>
</evidence>
<organism evidence="3 4">
    <name type="scientific">Sus scrofa</name>
    <name type="common">Pig</name>
    <dbReference type="NCBI Taxonomy" id="9823"/>
    <lineage>
        <taxon>Eukaryota</taxon>
        <taxon>Metazoa</taxon>
        <taxon>Chordata</taxon>
        <taxon>Craniata</taxon>
        <taxon>Vertebrata</taxon>
        <taxon>Euteleostomi</taxon>
        <taxon>Mammalia</taxon>
        <taxon>Eutheria</taxon>
        <taxon>Laurasiatheria</taxon>
        <taxon>Artiodactyla</taxon>
        <taxon>Suina</taxon>
        <taxon>Suidae</taxon>
        <taxon>Sus</taxon>
    </lineage>
</organism>
<dbReference type="PANTHER" id="PTHR18978">
    <property type="entry name" value="GRIP-1 ASSOCIATED PROTEIN 1"/>
    <property type="match status" value="1"/>
</dbReference>
<keyword evidence="4" id="KW-1185">Reference proteome</keyword>
<dbReference type="PANTHER" id="PTHR18978:SF1">
    <property type="entry name" value="GRIP1-ASSOCIATED PROTEIN 1"/>
    <property type="match status" value="1"/>
</dbReference>
<proteinExistence type="evidence at protein level"/>
<feature type="region of interest" description="Disordered" evidence="2">
    <location>
        <begin position="533"/>
        <end position="579"/>
    </location>
</feature>
<evidence type="ECO:0000256" key="2">
    <source>
        <dbReference type="SAM" id="MobiDB-lite"/>
    </source>
</evidence>
<evidence type="ECO:0000313" key="3">
    <source>
        <dbReference type="Ensembl" id="ENSSSCP00000042176.1"/>
    </source>
</evidence>
<keyword evidence="1" id="KW-0175">Coiled coil</keyword>
<dbReference type="AlphaFoldDB" id="A0A287ADX7"/>
<evidence type="ECO:0000256" key="1">
    <source>
        <dbReference type="SAM" id="Coils"/>
    </source>
</evidence>
<sequence length="822" mass="93911">MAQALSEEEFQRMQAQLLELRTNNYQLSDELRKNGVELISLRQKVAYLDKEFSKAQKALSKSKKAQEFEGLLSENEMLQAKLHSQEEDFRLQNSTLMAEFSKLCSQMEQLERENQQLKDGAAGSGAAQAGSLVDGELLRLQAENTALQKNVAALQERYGKEAGRSPAASEGEGDPPGGPASPVLPPMPLAEVELKWAMEKEEKRLLWEQLQGLETLKQAETSRLQEELAKLSEKLKKKQESFCRLQTEKETLFNDSRNKIEELQQRKEADLKAQLARTQKLQQELEAANQSLAELRDQRQGERLEHAAALRALQDQVSIQSADAQEQVEGLLAENNALRTSLAALEQIQTSKTQELNALREQTTGLTAELQQRQAEYEDLMGQKDDLNSQLQESLRANSRLLEQLQEIGQEKEQLTQELQEARKSAEKRKAMLDELAMETLQEKSQHKEELGAVRLRHEKEVLGVRARYERELRELHEDKKRQEEELRGQIREEKARTRELENLQQTVEELQAQVHSMDGAKGWFERRLKEAEESLQQQQQEQEEALKQCREQHASELKSKEEELQGVRDQLQQAQEERDCHLKTINSLKQLKDLKRQLHLERKRADKLQERLQDILTNSKSRSGLEELVLSEMNSPSRTQTGDSSSVSSFSYREILREKESSTVPARSLSSSPQAQPPRPAELSDEEVAELFQRLAETQQEKWMLEEKVKHLEVSSASMAEDLCRKSAIIETYVMDSRIDVSVAAGHTDRSGLGSVLRDLVKPGDENLREMNKKLQNMLEEQLTKNMHLHKDMEVLSQEIVRLSKECVGSPDPDLEPGEAS</sequence>
<dbReference type="OMA" id="FLLVQEQ"/>
<dbReference type="PaxDb" id="9823-ENSSSCP00000023312"/>
<feature type="compositionally biased region" description="Basic and acidic residues" evidence="2">
    <location>
        <begin position="545"/>
        <end position="567"/>
    </location>
</feature>
<feature type="region of interest" description="Disordered" evidence="2">
    <location>
        <begin position="158"/>
        <end position="185"/>
    </location>
</feature>
<reference evidence="3" key="2">
    <citation type="journal article" date="2020" name="Gigascience">
        <title>An improved pig reference genome sequence to enable pig genetics and genomics research.</title>
        <authorList>
            <person name="Warr A."/>
            <person name="Affara N."/>
            <person name="Aken B."/>
            <person name="Beiki H."/>
            <person name="Bickhart D.M."/>
            <person name="Billis K."/>
            <person name="Chow W."/>
            <person name="Eory L."/>
            <person name="Finlayson H.A."/>
            <person name="Flicek P."/>
            <person name="Giron C.G."/>
            <person name="Griffin D.K."/>
            <person name="Hall R."/>
            <person name="Hannum G."/>
            <person name="Hourlier T."/>
            <person name="Howe K."/>
            <person name="Hume D.A."/>
            <person name="Izuogu O."/>
            <person name="Kim K."/>
            <person name="Koren S."/>
            <person name="Liu H."/>
            <person name="Manchanda N."/>
            <person name="Martin F.J."/>
            <person name="Nonneman D.J."/>
            <person name="O'Connor R.E."/>
            <person name="Phillippy A.M."/>
            <person name="Rohrer G.A."/>
            <person name="Rosen B.D."/>
            <person name="Rund L.A."/>
            <person name="Sargent C.A."/>
            <person name="Schook L.B."/>
            <person name="Schroeder S.G."/>
            <person name="Schwartz A.S."/>
            <person name="Skinner B.M."/>
            <person name="Talbot R."/>
            <person name="Tseng E."/>
            <person name="Tuggle C.K."/>
            <person name="Watson M."/>
            <person name="Smith T.P.L."/>
            <person name="Archibald A.L."/>
        </authorList>
    </citation>
    <scope>NUCLEOTIDE SEQUENCE [LARGE SCALE GENOMIC DNA]</scope>
    <source>
        <strain evidence="3">Duroc</strain>
    </source>
</reference>
<dbReference type="ExpressionAtlas" id="A0A287ADX7">
    <property type="expression patterns" value="baseline and differential"/>
</dbReference>
<feature type="coiled-coil region" evidence="1">
    <location>
        <begin position="221"/>
        <end position="439"/>
    </location>
</feature>
<protein>
    <submittedName>
        <fullName evidence="3">GRIP1 associated protein 1</fullName>
    </submittedName>
</protein>
<evidence type="ECO:0000313" key="5">
    <source>
        <dbReference type="VGNC" id="VGNC:88692"/>
    </source>
</evidence>
<feature type="region of interest" description="Disordered" evidence="2">
    <location>
        <begin position="660"/>
        <end position="687"/>
    </location>
</feature>
<keyword evidence="6" id="KW-1267">Proteomics identification</keyword>